<dbReference type="Pfam" id="PF13531">
    <property type="entry name" value="SBP_bac_11"/>
    <property type="match status" value="1"/>
</dbReference>
<reference evidence="6 7" key="1">
    <citation type="journal article" date="2004" name="Nature">
        <title>Genome sequence of the ultrasmall unicellular red alga Cyanidioschyzon merolae 10D.</title>
        <authorList>
            <person name="Matsuzaki M."/>
            <person name="Misumi O."/>
            <person name="Shin-i T."/>
            <person name="Maruyama S."/>
            <person name="Takahara M."/>
            <person name="Miyagishima S."/>
            <person name="Mori T."/>
            <person name="Nishida K."/>
            <person name="Yagisawa F."/>
            <person name="Nishida K."/>
            <person name="Yoshida Y."/>
            <person name="Nishimura Y."/>
            <person name="Nakao S."/>
            <person name="Kobayashi T."/>
            <person name="Momoyama Y."/>
            <person name="Higashiyama T."/>
            <person name="Minoda A."/>
            <person name="Sano M."/>
            <person name="Nomoto H."/>
            <person name="Oishi K."/>
            <person name="Hayashi H."/>
            <person name="Ohta F."/>
            <person name="Nishizaka S."/>
            <person name="Haga S."/>
            <person name="Miura S."/>
            <person name="Morishita T."/>
            <person name="Kabeya Y."/>
            <person name="Terasawa K."/>
            <person name="Suzuki Y."/>
            <person name="Ishii Y."/>
            <person name="Asakawa S."/>
            <person name="Takano H."/>
            <person name="Ohta N."/>
            <person name="Kuroiwa H."/>
            <person name="Tanaka K."/>
            <person name="Shimizu N."/>
            <person name="Sugano S."/>
            <person name="Sato N."/>
            <person name="Nozaki H."/>
            <person name="Ogasawara N."/>
            <person name="Kohara Y."/>
            <person name="Kuroiwa T."/>
        </authorList>
    </citation>
    <scope>NUCLEOTIDE SEQUENCE [LARGE SCALE GENOMIC DNA]</scope>
    <source>
        <strain evidence="6 7">10D</strain>
    </source>
</reference>
<evidence type="ECO:0000256" key="4">
    <source>
        <dbReference type="ARBA" id="ARBA00022764"/>
    </source>
</evidence>
<keyword evidence="3 5" id="KW-0732">Signal</keyword>
<dbReference type="GO" id="GO:0140104">
    <property type="term" value="F:molecular carrier activity"/>
    <property type="evidence" value="ECO:0007669"/>
    <property type="project" value="InterPro"/>
</dbReference>
<organism evidence="6 7">
    <name type="scientific">Cyanidioschyzon merolae (strain NIES-3377 / 10D)</name>
    <name type="common">Unicellular red alga</name>
    <dbReference type="NCBI Taxonomy" id="280699"/>
    <lineage>
        <taxon>Eukaryota</taxon>
        <taxon>Rhodophyta</taxon>
        <taxon>Bangiophyceae</taxon>
        <taxon>Cyanidiales</taxon>
        <taxon>Cyanidiaceae</taxon>
        <taxon>Cyanidioschyzon</taxon>
    </lineage>
</organism>
<keyword evidence="2" id="KW-0813">Transport</keyword>
<dbReference type="GO" id="GO:1902358">
    <property type="term" value="P:sulfate transmembrane transport"/>
    <property type="evidence" value="ECO:0007669"/>
    <property type="project" value="InterPro"/>
</dbReference>
<evidence type="ECO:0000256" key="1">
    <source>
        <dbReference type="ARBA" id="ARBA00004418"/>
    </source>
</evidence>
<dbReference type="SUPFAM" id="SSF53850">
    <property type="entry name" value="Periplasmic binding protein-like II"/>
    <property type="match status" value="1"/>
</dbReference>
<keyword evidence="4" id="KW-0574">Periplasm</keyword>
<dbReference type="Proteomes" id="UP000007014">
    <property type="component" value="Chromosome 17"/>
</dbReference>
<protein>
    <submittedName>
        <fullName evidence="6">Sulfate binding protein of chloroplast sulfate ABC transporter</fullName>
    </submittedName>
</protein>
<dbReference type="GeneID" id="16996630"/>
<dbReference type="OrthoDB" id="1778at2759"/>
<evidence type="ECO:0000313" key="6">
    <source>
        <dbReference type="EMBL" id="BAM82067.1"/>
    </source>
</evidence>
<feature type="chain" id="PRO_5004018498" evidence="5">
    <location>
        <begin position="17"/>
        <end position="535"/>
    </location>
</feature>
<evidence type="ECO:0000256" key="2">
    <source>
        <dbReference type="ARBA" id="ARBA00022448"/>
    </source>
</evidence>
<evidence type="ECO:0000256" key="3">
    <source>
        <dbReference type="ARBA" id="ARBA00022729"/>
    </source>
</evidence>
<evidence type="ECO:0000256" key="5">
    <source>
        <dbReference type="SAM" id="SignalP"/>
    </source>
</evidence>
<accession>M1VG57</accession>
<dbReference type="Gramene" id="CMQ167CT">
    <property type="protein sequence ID" value="CMQ167CT"/>
    <property type="gene ID" value="CMQ167C"/>
</dbReference>
<sequence length="535" mass="60479">MVVVAHLLYVTVSVHATLDEILSGWGRNLKCVLDRRRPGLAGPRDTRPRPRSGGHVLDALFARKLPFPPKDSFDGWCTAPLQTMASLPSPWPIVAIKKRRRIVFAGFSVTRAVFKRITESFQQRWLAKTGEDVDFGLSFAGSGIQSRAIRDGLPAHVCCLALVDDIEKLARGGFIDQAWRMRTPYNGIVARSLTVAGYRPQLDASPSTDKICECFYDILAKNLAVITANPKSAGAARWNFLGLWSAARSGTMRFEPTFIQNALQARDSTKNAILHRMLETENDWIALAFLREVYLRAPVLPRDGRDATDVFLRQELGDVLITYENEAILAQMRGLPLAYSIPSAEANCLIEFPISVVDRNADREKVRDVADAFVEYCFSDEAQQIFADYGFRPVSERVFQQVRERFPSPSILETVDEHYGGWSAVMQKFFVTGAVFDILLEQVSLELLRRRRSQRRWIFGGRRGRGAQQGNIPHHKHANLVMDSDESEQSTNYASMQIPRTNLVVVEYEQQQQQQRLCRDGISDERCIRAASWLQ</sequence>
<evidence type="ECO:0000313" key="7">
    <source>
        <dbReference type="Proteomes" id="UP000007014"/>
    </source>
</evidence>
<dbReference type="HOGENOM" id="CLU_509399_0_0_1"/>
<reference evidence="6 7" key="2">
    <citation type="journal article" date="2007" name="BMC Biol.">
        <title>A 100%-complete sequence reveals unusually simple genomic features in the hot-spring red alga Cyanidioschyzon merolae.</title>
        <authorList>
            <person name="Nozaki H."/>
            <person name="Takano H."/>
            <person name="Misumi O."/>
            <person name="Terasawa K."/>
            <person name="Matsuzaki M."/>
            <person name="Maruyama S."/>
            <person name="Nishida K."/>
            <person name="Yagisawa F."/>
            <person name="Yoshida Y."/>
            <person name="Fujiwara T."/>
            <person name="Takio S."/>
            <person name="Tamura K."/>
            <person name="Chung S.J."/>
            <person name="Nakamura S."/>
            <person name="Kuroiwa H."/>
            <person name="Tanaka K."/>
            <person name="Sato N."/>
            <person name="Kuroiwa T."/>
        </authorList>
    </citation>
    <scope>NUCLEOTIDE SEQUENCE [LARGE SCALE GENOMIC DNA]</scope>
    <source>
        <strain evidence="6 7">10D</strain>
    </source>
</reference>
<dbReference type="InterPro" id="IPR005669">
    <property type="entry name" value="Thiosulph/SO4-bd"/>
</dbReference>
<name>M1VG57_CYAM1</name>
<dbReference type="KEGG" id="cme:CYME_CMQ167C"/>
<dbReference type="PANTHER" id="PTHR30368">
    <property type="entry name" value="SULFATE-BINDING PROTEIN"/>
    <property type="match status" value="1"/>
</dbReference>
<dbReference type="OMA" id="DKHGTRK"/>
<dbReference type="AlphaFoldDB" id="M1VG57"/>
<dbReference type="Gene3D" id="3.40.190.10">
    <property type="entry name" value="Periplasmic binding protein-like II"/>
    <property type="match status" value="2"/>
</dbReference>
<keyword evidence="7" id="KW-1185">Reference proteome</keyword>
<dbReference type="RefSeq" id="XP_005538103.1">
    <property type="nucleotide sequence ID" value="XM_005538046.1"/>
</dbReference>
<dbReference type="eggNOG" id="ENOG502RZHC">
    <property type="taxonomic scope" value="Eukaryota"/>
</dbReference>
<feature type="signal peptide" evidence="5">
    <location>
        <begin position="1"/>
        <end position="16"/>
    </location>
</feature>
<dbReference type="EMBL" id="AP006499">
    <property type="protein sequence ID" value="BAM82067.1"/>
    <property type="molecule type" value="Genomic_DNA"/>
</dbReference>
<dbReference type="PANTHER" id="PTHR30368:SF2">
    <property type="entry name" value="SULFATE-BINDING PROTEIN"/>
    <property type="match status" value="1"/>
</dbReference>
<proteinExistence type="predicted"/>
<dbReference type="STRING" id="280699.M1VG57"/>
<comment type="subcellular location">
    <subcellularLocation>
        <location evidence="1">Periplasm</location>
    </subcellularLocation>
</comment>
<gene>
    <name evidence="6" type="ORF">CYME_CMQ167C</name>
</gene>